<keyword evidence="3" id="KW-1185">Reference proteome</keyword>
<dbReference type="Proteomes" id="UP000677858">
    <property type="component" value="Segment"/>
</dbReference>
<organism evidence="2">
    <name type="scientific">Blacklegged tick rhabdovirus 1</name>
    <dbReference type="NCBI Taxonomy" id="2079605"/>
    <lineage>
        <taxon>Viruses</taxon>
        <taxon>Riboviria</taxon>
        <taxon>Orthornavirae</taxon>
        <taxon>Negarnaviricota</taxon>
        <taxon>Haploviricotina</taxon>
        <taxon>Monjiviricetes</taxon>
        <taxon>Mononegavirales</taxon>
        <taxon>Rhabdoviridae</taxon>
        <taxon>Deltarhabdovirinae</taxon>
        <taxon>Betaricinrhavirus</taxon>
        <taxon>Betaricinrhavirus scapularis</taxon>
    </lineage>
</organism>
<name>A0A2K9YNG5_9RHAB</name>
<dbReference type="GeneID" id="80535497"/>
<dbReference type="EMBL" id="MF360790">
    <property type="protein sequence ID" value="AUW34387.1"/>
    <property type="molecule type" value="Viral_cRNA"/>
</dbReference>
<reference evidence="2" key="1">
    <citation type="submission" date="2017-06" db="EMBL/GenBank/DDBJ databases">
        <title>Virome of ticks in the Northeast.</title>
        <authorList>
            <person name="Tokarz R."/>
            <person name="Tagliafierro T."/>
            <person name="Sameroff S."/>
            <person name="Lipkin W.I."/>
        </authorList>
    </citation>
    <scope>NUCLEOTIDE SEQUENCE</scope>
    <source>
        <strain evidence="2">RTS95.16</strain>
    </source>
</reference>
<evidence type="ECO:0000256" key="1">
    <source>
        <dbReference type="SAM" id="MobiDB-lite"/>
    </source>
</evidence>
<dbReference type="RefSeq" id="YP_010797551.1">
    <property type="nucleotide sequence ID" value="NC_076201.1"/>
</dbReference>
<feature type="compositionally biased region" description="Basic residues" evidence="1">
    <location>
        <begin position="109"/>
        <end position="118"/>
    </location>
</feature>
<evidence type="ECO:0000313" key="3">
    <source>
        <dbReference type="Proteomes" id="UP000677858"/>
    </source>
</evidence>
<feature type="region of interest" description="Disordered" evidence="1">
    <location>
        <begin position="47"/>
        <end position="118"/>
    </location>
</feature>
<dbReference type="KEGG" id="vg:80535497"/>
<feature type="compositionally biased region" description="Polar residues" evidence="1">
    <location>
        <begin position="64"/>
        <end position="73"/>
    </location>
</feature>
<sequence length="422" mass="46877">MSDHGSIPPLPFMEGLPKEELDDFDQAVDSSLLGKAVSDQALMESLEGLKSGGGKNDDFLDQTLPGTSGNKNKPTFESRGSDEEDQEGSQSGSDSSAETSANESPKNRKDGKKAKKSSKTYTLKLNNWDPIAHMMKLDPKKISEAEEEFVGMDHVRFNSVSSSPEKDLALYKIRLYNNIVTHRDIIPSLVQQKFVTCIKEADYQDPSLEGMITGAILSAENMDQMKVRDLFRAIEGAEKRMLKMVSLCEDSMRAVIDQQQKQAQILNKFSALASQLQSSHDQIILTIGQQKARPQSIASSSATQENVQLPEKKKKKESVTYYKSLSSKLTWSDDQGKAIKISITPSKAENQELAKHYEKAFLKLKPETQKIWMKMEPDEAVTLLGKMGHSGPITGSAIQTAVNFLHSEGKIREGTFKIIRKK</sequence>
<feature type="region of interest" description="Disordered" evidence="1">
    <location>
        <begin position="1"/>
        <end position="24"/>
    </location>
</feature>
<proteinExistence type="predicted"/>
<accession>A0A2K9YNG5</accession>
<evidence type="ECO:0000313" key="2">
    <source>
        <dbReference type="EMBL" id="AUW34387.1"/>
    </source>
</evidence>
<protein>
    <submittedName>
        <fullName evidence="2">P</fullName>
    </submittedName>
</protein>